<organism evidence="2 3">
    <name type="scientific">Reticulomyxa filosa</name>
    <dbReference type="NCBI Taxonomy" id="46433"/>
    <lineage>
        <taxon>Eukaryota</taxon>
        <taxon>Sar</taxon>
        <taxon>Rhizaria</taxon>
        <taxon>Retaria</taxon>
        <taxon>Foraminifera</taxon>
        <taxon>Monothalamids</taxon>
        <taxon>Reticulomyxidae</taxon>
        <taxon>Reticulomyxa</taxon>
    </lineage>
</organism>
<dbReference type="Proteomes" id="UP000023152">
    <property type="component" value="Unassembled WGS sequence"/>
</dbReference>
<keyword evidence="1" id="KW-0812">Transmembrane</keyword>
<feature type="non-terminal residue" evidence="2">
    <location>
        <position position="1"/>
    </location>
</feature>
<keyword evidence="3" id="KW-1185">Reference proteome</keyword>
<accession>X6MGJ7</accession>
<comment type="caution">
    <text evidence="2">The sequence shown here is derived from an EMBL/GenBank/DDBJ whole genome shotgun (WGS) entry which is preliminary data.</text>
</comment>
<name>X6MGJ7_RETFI</name>
<feature type="transmembrane region" description="Helical" evidence="1">
    <location>
        <begin position="202"/>
        <end position="229"/>
    </location>
</feature>
<sequence>PFFFVFMGLVYIKFFLLLLTMERNKLDERRKSLQLFLNSRSSKADLMKKGLLEKKDMAPQLRSVVDTLQQRLSMRQDHSILQATITESENCAQLNEQNEDSIAIKRHYEPVPSHIFLNGFVNKAVLDQIAKGYFTTHNHRLTDFDDGTSVNNNDVNQLSMILQVQDCTRNHNNGITHDYIVGDRVELIKVFFFYFILNIRTYYVYIMYINTCLCYIVIHFFFFFSFYLLDCMSIFNSLKKAIC</sequence>
<evidence type="ECO:0000313" key="3">
    <source>
        <dbReference type="Proteomes" id="UP000023152"/>
    </source>
</evidence>
<reference evidence="2 3" key="1">
    <citation type="journal article" date="2013" name="Curr. Biol.">
        <title>The Genome of the Foraminiferan Reticulomyxa filosa.</title>
        <authorList>
            <person name="Glockner G."/>
            <person name="Hulsmann N."/>
            <person name="Schleicher M."/>
            <person name="Noegel A.A."/>
            <person name="Eichinger L."/>
            <person name="Gallinger C."/>
            <person name="Pawlowski J."/>
            <person name="Sierra R."/>
            <person name="Euteneuer U."/>
            <person name="Pillet L."/>
            <person name="Moustafa A."/>
            <person name="Platzer M."/>
            <person name="Groth M."/>
            <person name="Szafranski K."/>
            <person name="Schliwa M."/>
        </authorList>
    </citation>
    <scope>NUCLEOTIDE SEQUENCE [LARGE SCALE GENOMIC DNA]</scope>
</reference>
<keyword evidence="1" id="KW-1133">Transmembrane helix</keyword>
<feature type="transmembrane region" description="Helical" evidence="1">
    <location>
        <begin position="6"/>
        <end position="21"/>
    </location>
</feature>
<evidence type="ECO:0000256" key="1">
    <source>
        <dbReference type="SAM" id="Phobius"/>
    </source>
</evidence>
<protein>
    <submittedName>
        <fullName evidence="2">Uncharacterized protein</fullName>
    </submittedName>
</protein>
<gene>
    <name evidence="2" type="ORF">RFI_25201</name>
</gene>
<dbReference type="EMBL" id="ASPP01021655">
    <property type="protein sequence ID" value="ETO12175.1"/>
    <property type="molecule type" value="Genomic_DNA"/>
</dbReference>
<proteinExistence type="predicted"/>
<dbReference type="AlphaFoldDB" id="X6MGJ7"/>
<evidence type="ECO:0000313" key="2">
    <source>
        <dbReference type="EMBL" id="ETO12175.1"/>
    </source>
</evidence>
<keyword evidence="1" id="KW-0472">Membrane</keyword>